<dbReference type="SUPFAM" id="SSF54001">
    <property type="entry name" value="Cysteine proteinases"/>
    <property type="match status" value="1"/>
</dbReference>
<organism evidence="3 4">
    <name type="scientific">Bacillus thuringiensis</name>
    <dbReference type="NCBI Taxonomy" id="1428"/>
    <lineage>
        <taxon>Bacteria</taxon>
        <taxon>Bacillati</taxon>
        <taxon>Bacillota</taxon>
        <taxon>Bacilli</taxon>
        <taxon>Bacillales</taxon>
        <taxon>Bacillaceae</taxon>
        <taxon>Bacillus</taxon>
        <taxon>Bacillus cereus group</taxon>
    </lineage>
</organism>
<feature type="signal peptide" evidence="1">
    <location>
        <begin position="1"/>
        <end position="30"/>
    </location>
</feature>
<gene>
    <name evidence="3" type="ORF">BT246_21950</name>
</gene>
<dbReference type="SMART" id="SM00460">
    <property type="entry name" value="TGc"/>
    <property type="match status" value="1"/>
</dbReference>
<accession>A0A9W3S9X4</accession>
<dbReference type="InterPro" id="IPR002931">
    <property type="entry name" value="Transglutaminase-like"/>
</dbReference>
<dbReference type="InterPro" id="IPR051465">
    <property type="entry name" value="Cell_Envelope_Struct_Comp"/>
</dbReference>
<feature type="domain" description="Transglutaminase-like" evidence="2">
    <location>
        <begin position="157"/>
        <end position="213"/>
    </location>
</feature>
<proteinExistence type="predicted"/>
<dbReference type="Pfam" id="PF01841">
    <property type="entry name" value="Transglut_core"/>
    <property type="match status" value="1"/>
</dbReference>
<keyword evidence="1" id="KW-0732">Signal</keyword>
<dbReference type="Gene3D" id="3.10.620.30">
    <property type="match status" value="1"/>
</dbReference>
<evidence type="ECO:0000259" key="2">
    <source>
        <dbReference type="SMART" id="SM00460"/>
    </source>
</evidence>
<dbReference type="PANTHER" id="PTHR43308">
    <property type="entry name" value="OUTER MEMBRANE PROTEIN ALPHA-RELATED"/>
    <property type="match status" value="1"/>
</dbReference>
<dbReference type="RefSeq" id="WP_065483266.1">
    <property type="nucleotide sequence ID" value="NZ_CP015350.1"/>
</dbReference>
<sequence length="364" mass="41428">MGKTSKYVTAAALCSTIVMGGLQASSVSYAATNPTTVTAQSDVKLLDDFRKELKKQIDNREENITITYKTKDRNARNIMDQLYGEFNKIVDADEYVKYNVASTRYSIKGMPGDYTFTLQVKYRESKEQTQYVKAIHDYVVKHVSYDTSYQAYTAYEALANRSAVCQGYTLLTYELLKEAGIQNHIVTGTGNGQAHAWNLVNIENKWYHLDTTFDDPVPDKAGRVTYSYFNMSDEQLSKDHDWDRSKYPAATTSYFGELTSKIKAGSSKTVVYEQMLKETNLQYLSAEYGAENYNEFKQKLQQQFAAKPEKVEVRYKQSMDGTMQDIKKVLNEINWPKGAKRVSYQVAPYSALAGYSLATITFTY</sequence>
<dbReference type="InterPro" id="IPR038765">
    <property type="entry name" value="Papain-like_cys_pep_sf"/>
</dbReference>
<dbReference type="Proteomes" id="UP000092743">
    <property type="component" value="Chromosome"/>
</dbReference>
<protein>
    <submittedName>
        <fullName evidence="3">Murein endopeptidase</fullName>
    </submittedName>
</protein>
<dbReference type="PANTHER" id="PTHR43308:SF1">
    <property type="entry name" value="OUTER MEMBRANE PROTEIN ALPHA"/>
    <property type="match status" value="1"/>
</dbReference>
<feature type="chain" id="PRO_5040930792" evidence="1">
    <location>
        <begin position="31"/>
        <end position="364"/>
    </location>
</feature>
<evidence type="ECO:0000313" key="4">
    <source>
        <dbReference type="Proteomes" id="UP000092743"/>
    </source>
</evidence>
<evidence type="ECO:0000256" key="1">
    <source>
        <dbReference type="SAM" id="SignalP"/>
    </source>
</evidence>
<evidence type="ECO:0000313" key="3">
    <source>
        <dbReference type="EMBL" id="ANS47569.1"/>
    </source>
</evidence>
<name>A0A9W3S9X4_BACTU</name>
<dbReference type="AlphaFoldDB" id="A0A9W3S9X4"/>
<reference evidence="3 4" key="1">
    <citation type="submission" date="2016-04" db="EMBL/GenBank/DDBJ databases">
        <title>High quality genome of the nematocidal Bacillus thuringiensis MYBT18246.</title>
        <authorList>
            <person name="Hollensteiner J."/>
            <person name="Poehlein A."/>
            <person name="Sproeer C."/>
            <person name="Bunk B."/>
            <person name="Rosenstiel P."/>
            <person name="Schulenburg H."/>
            <person name="Liesegang H."/>
        </authorList>
    </citation>
    <scope>NUCLEOTIDE SEQUENCE [LARGE SCALE GENOMIC DNA]</scope>
    <source>
        <strain evidence="3 4">MYBT18246</strain>
    </source>
</reference>
<dbReference type="EMBL" id="CP015350">
    <property type="protein sequence ID" value="ANS47569.1"/>
    <property type="molecule type" value="Genomic_DNA"/>
</dbReference>